<name>A0A4U3L8W4_9BACT</name>
<comment type="similarity">
    <text evidence="2">Belongs to the nitroreductase family.</text>
</comment>
<sequence>MELIKSLEWRYASKKMNGKKVSQEKVDNILKAIQLAPSSMGLQPYTILVITNPGIKKQILPIANNQSQIVDSSHLLVFAAWADITPGQIDEYIAHTAKTRNVPEETLAGFKNTLLNIITKKTTEENYQWAARQAYIAFGTAIAAAAEERVDATPMEGFNATALDALLGLKEKGLRSVTLLPLGYRDTGNDWLANLPKVRRQREKLFIQH</sequence>
<comment type="cofactor">
    <cofactor evidence="1">
        <name>FMN</name>
        <dbReference type="ChEBI" id="CHEBI:58210"/>
    </cofactor>
</comment>
<evidence type="ECO:0000259" key="6">
    <source>
        <dbReference type="Pfam" id="PF00881"/>
    </source>
</evidence>
<dbReference type="InterPro" id="IPR000415">
    <property type="entry name" value="Nitroreductase-like"/>
</dbReference>
<evidence type="ECO:0000256" key="3">
    <source>
        <dbReference type="ARBA" id="ARBA00022630"/>
    </source>
</evidence>
<dbReference type="AlphaFoldDB" id="A0A4U3L8W4"/>
<organism evidence="7 8">
    <name type="scientific">Ilyomonas limi</name>
    <dbReference type="NCBI Taxonomy" id="2575867"/>
    <lineage>
        <taxon>Bacteria</taxon>
        <taxon>Pseudomonadati</taxon>
        <taxon>Bacteroidota</taxon>
        <taxon>Chitinophagia</taxon>
        <taxon>Chitinophagales</taxon>
        <taxon>Chitinophagaceae</taxon>
        <taxon>Ilyomonas</taxon>
    </lineage>
</organism>
<accession>A0A4U3L8W4</accession>
<evidence type="ECO:0000256" key="1">
    <source>
        <dbReference type="ARBA" id="ARBA00001917"/>
    </source>
</evidence>
<dbReference type="RefSeq" id="WP_137259958.1">
    <property type="nucleotide sequence ID" value="NZ_SZQL01000001.1"/>
</dbReference>
<gene>
    <name evidence="7" type="ORF">FC093_01470</name>
</gene>
<evidence type="ECO:0000313" key="7">
    <source>
        <dbReference type="EMBL" id="TKK71718.1"/>
    </source>
</evidence>
<protein>
    <submittedName>
        <fullName evidence="7">NAD(P)H-dependent oxidoreductase</fullName>
    </submittedName>
</protein>
<dbReference type="Gene3D" id="3.40.109.10">
    <property type="entry name" value="NADH Oxidase"/>
    <property type="match status" value="1"/>
</dbReference>
<dbReference type="Proteomes" id="UP000305848">
    <property type="component" value="Unassembled WGS sequence"/>
</dbReference>
<dbReference type="OrthoDB" id="9809288at2"/>
<proteinExistence type="inferred from homology"/>
<dbReference type="PANTHER" id="PTHR43673:SF2">
    <property type="entry name" value="NITROREDUCTASE"/>
    <property type="match status" value="1"/>
</dbReference>
<evidence type="ECO:0000256" key="4">
    <source>
        <dbReference type="ARBA" id="ARBA00022643"/>
    </source>
</evidence>
<evidence type="ECO:0000313" key="8">
    <source>
        <dbReference type="Proteomes" id="UP000305848"/>
    </source>
</evidence>
<keyword evidence="3" id="KW-0285">Flavoprotein</keyword>
<reference evidence="7 8" key="1">
    <citation type="submission" date="2019-05" db="EMBL/GenBank/DDBJ databases">
        <title>Panacibacter sp. strain 17mud1-8 Genome sequencing and assembly.</title>
        <authorList>
            <person name="Chhetri G."/>
        </authorList>
    </citation>
    <scope>NUCLEOTIDE SEQUENCE [LARGE SCALE GENOMIC DNA]</scope>
    <source>
        <strain evidence="7 8">17mud1-8</strain>
    </source>
</reference>
<evidence type="ECO:0000256" key="2">
    <source>
        <dbReference type="ARBA" id="ARBA00007118"/>
    </source>
</evidence>
<keyword evidence="8" id="KW-1185">Reference proteome</keyword>
<comment type="caution">
    <text evidence="7">The sequence shown here is derived from an EMBL/GenBank/DDBJ whole genome shotgun (WGS) entry which is preliminary data.</text>
</comment>
<dbReference type="SUPFAM" id="SSF55469">
    <property type="entry name" value="FMN-dependent nitroreductase-like"/>
    <property type="match status" value="1"/>
</dbReference>
<keyword evidence="4" id="KW-0288">FMN</keyword>
<dbReference type="PANTHER" id="PTHR43673">
    <property type="entry name" value="NAD(P)H NITROREDUCTASE YDGI-RELATED"/>
    <property type="match status" value="1"/>
</dbReference>
<evidence type="ECO:0000256" key="5">
    <source>
        <dbReference type="ARBA" id="ARBA00023002"/>
    </source>
</evidence>
<dbReference type="GO" id="GO:0016491">
    <property type="term" value="F:oxidoreductase activity"/>
    <property type="evidence" value="ECO:0007669"/>
    <property type="project" value="UniProtKB-KW"/>
</dbReference>
<dbReference type="InterPro" id="IPR029479">
    <property type="entry name" value="Nitroreductase"/>
</dbReference>
<dbReference type="Pfam" id="PF00881">
    <property type="entry name" value="Nitroreductase"/>
    <property type="match status" value="1"/>
</dbReference>
<keyword evidence="5" id="KW-0560">Oxidoreductase</keyword>
<feature type="domain" description="Nitroreductase" evidence="6">
    <location>
        <begin position="8"/>
        <end position="184"/>
    </location>
</feature>
<dbReference type="EMBL" id="SZQL01000001">
    <property type="protein sequence ID" value="TKK71718.1"/>
    <property type="molecule type" value="Genomic_DNA"/>
</dbReference>